<evidence type="ECO:0000313" key="3">
    <source>
        <dbReference type="EMBL" id="MCZ0666282.1"/>
    </source>
</evidence>
<sequence>MGKRYYWLKLPDDFFRQKPIKKLRKIAGGDTYTIIYLKMLLIAMKQDGRLYFEGVEDDFYEELALELDEEAENVNVTVRFLLAQGLIELVDETEYRLTECDRMVGSESASAERVRRYRENKALQCNTDVTGAKRIGNVEKEIEKEIEIDKEKDINTLCPEVKTSEPKVFISLPLVTGSGSFDVTFDYLNSLRQLYPAIDVEQEFRKMCGWLDSNPRNRKTARGIKRFITGWLSRAQDKAPAYRPQPTGNRGMGTEQYMESTAGWND</sequence>
<dbReference type="Proteomes" id="UP001079535">
    <property type="component" value="Unassembled WGS sequence"/>
</dbReference>
<dbReference type="EMBL" id="JAPRAY010000002">
    <property type="protein sequence ID" value="MCZ0666282.1"/>
    <property type="molecule type" value="Genomic_DNA"/>
</dbReference>
<proteinExistence type="predicted"/>
<name>A0A9Q4EZA6_MEDGN</name>
<evidence type="ECO:0000256" key="1">
    <source>
        <dbReference type="SAM" id="MobiDB-lite"/>
    </source>
</evidence>
<evidence type="ECO:0000259" key="2">
    <source>
        <dbReference type="Pfam" id="PF09681"/>
    </source>
</evidence>
<dbReference type="NCBIfam" id="TIGR01714">
    <property type="entry name" value="phage_rep_org_N"/>
    <property type="match status" value="1"/>
</dbReference>
<feature type="domain" description="Phage replisome organiser N-terminal" evidence="2">
    <location>
        <begin position="7"/>
        <end position="121"/>
    </location>
</feature>
<evidence type="ECO:0000313" key="4">
    <source>
        <dbReference type="Proteomes" id="UP001079535"/>
    </source>
</evidence>
<dbReference type="RefSeq" id="WP_268803298.1">
    <property type="nucleotide sequence ID" value="NZ_JAPRAY010000002.1"/>
</dbReference>
<feature type="region of interest" description="Disordered" evidence="1">
    <location>
        <begin position="238"/>
        <end position="266"/>
    </location>
</feature>
<feature type="compositionally biased region" description="Polar residues" evidence="1">
    <location>
        <begin position="257"/>
        <end position="266"/>
    </location>
</feature>
<dbReference type="AlphaFoldDB" id="A0A9Q4EZA6"/>
<gene>
    <name evidence="3" type="ORF">OZZ17_01830</name>
</gene>
<protein>
    <submittedName>
        <fullName evidence="3">Phage replisome organizer N-terminal domain-containing protein</fullName>
    </submittedName>
</protein>
<dbReference type="InterPro" id="IPR010056">
    <property type="entry name" value="Phage_rep_org__N"/>
</dbReference>
<dbReference type="Pfam" id="PF09681">
    <property type="entry name" value="Phage_rep_org_N"/>
    <property type="match status" value="1"/>
</dbReference>
<organism evidence="3 4">
    <name type="scientific">Mediterraneibacter gnavus</name>
    <name type="common">Ruminococcus gnavus</name>
    <dbReference type="NCBI Taxonomy" id="33038"/>
    <lineage>
        <taxon>Bacteria</taxon>
        <taxon>Bacillati</taxon>
        <taxon>Bacillota</taxon>
        <taxon>Clostridia</taxon>
        <taxon>Lachnospirales</taxon>
        <taxon>Lachnospiraceae</taxon>
        <taxon>Mediterraneibacter</taxon>
    </lineage>
</organism>
<accession>A0A9Q4EZA6</accession>
<reference evidence="3" key="1">
    <citation type="submission" date="2022-11" db="EMBL/GenBank/DDBJ databases">
        <title>Temperate bacteriophages infecting mucin-degrading bacterium Ruminococcus gnavus from the human gut.</title>
        <authorList>
            <person name="Buttimer C."/>
        </authorList>
    </citation>
    <scope>NUCLEOTIDE SEQUENCE</scope>
    <source>
        <strain evidence="3">CCUG 49994</strain>
    </source>
</reference>
<comment type="caution">
    <text evidence="3">The sequence shown here is derived from an EMBL/GenBank/DDBJ whole genome shotgun (WGS) entry which is preliminary data.</text>
</comment>